<proteinExistence type="predicted"/>
<protein>
    <recommendedName>
        <fullName evidence="4">NACHT-NTPase and P-loop NTPases N-terminal domain-containing protein</fullName>
    </recommendedName>
</protein>
<keyword evidence="3" id="KW-1185">Reference proteome</keyword>
<gene>
    <name evidence="2" type="ORF">Asppvi_009870</name>
</gene>
<evidence type="ECO:0000313" key="2">
    <source>
        <dbReference type="EMBL" id="GIJ90905.1"/>
    </source>
</evidence>
<feature type="chain" id="PRO_5040184255" description="NACHT-NTPase and P-loop NTPases N-terminal domain-containing protein" evidence="1">
    <location>
        <begin position="24"/>
        <end position="316"/>
    </location>
</feature>
<feature type="signal peptide" evidence="1">
    <location>
        <begin position="1"/>
        <end position="23"/>
    </location>
</feature>
<dbReference type="RefSeq" id="XP_043161651.1">
    <property type="nucleotide sequence ID" value="XM_043305716.1"/>
</dbReference>
<dbReference type="PANTHER" id="PTHR38886:SF1">
    <property type="entry name" value="NACHT-NTPASE AND P-LOOP NTPASES N-TERMINAL DOMAIN-CONTAINING PROTEIN"/>
    <property type="match status" value="1"/>
</dbReference>
<evidence type="ECO:0008006" key="4">
    <source>
        <dbReference type="Google" id="ProtNLM"/>
    </source>
</evidence>
<dbReference type="Proteomes" id="UP001043456">
    <property type="component" value="Unassembled WGS sequence"/>
</dbReference>
<name>A0A9P3BGQ5_9EURO</name>
<dbReference type="EMBL" id="BHVY01000007">
    <property type="protein sequence ID" value="GIJ90905.1"/>
    <property type="molecule type" value="Genomic_DNA"/>
</dbReference>
<comment type="caution">
    <text evidence="2">The sequence shown here is derived from an EMBL/GenBank/DDBJ whole genome shotgun (WGS) entry which is preliminary data.</text>
</comment>
<organism evidence="2 3">
    <name type="scientific">Aspergillus pseudoviridinutans</name>
    <dbReference type="NCBI Taxonomy" id="1517512"/>
    <lineage>
        <taxon>Eukaryota</taxon>
        <taxon>Fungi</taxon>
        <taxon>Dikarya</taxon>
        <taxon>Ascomycota</taxon>
        <taxon>Pezizomycotina</taxon>
        <taxon>Eurotiomycetes</taxon>
        <taxon>Eurotiomycetidae</taxon>
        <taxon>Eurotiales</taxon>
        <taxon>Aspergillaceae</taxon>
        <taxon>Aspergillus</taxon>
        <taxon>Aspergillus subgen. Fumigati</taxon>
    </lineage>
</organism>
<keyword evidence="1" id="KW-0732">Signal</keyword>
<dbReference type="PANTHER" id="PTHR38886">
    <property type="entry name" value="SESA DOMAIN-CONTAINING PROTEIN"/>
    <property type="match status" value="1"/>
</dbReference>
<sequence>MSFGWSASDLLTALTVLNKICGALKDSGGASSDYQEESGFLHSVSKTLETLDSLQSLPLAEDALQNIRHICQQIQGPLLPFLNKVNLDFETSLGRQSVSKHQFTKVVRAPRMIQWALSTSKRVQQLKRKIVVPLMALQIGMSQQIINVALRLPSDTQTRLTQEINQAFDDRIRPWAEDVQARLSSLLKGQSALSQYSEATFEKLVEACLKLNDVMNDGKAVADLLGQYMQRLGHYDRTEIQGHILGATTGIEKSTPNDLDVAVTPLSLNLRDLSLYSAPVTKDPAVHVAKTLAKQDLYKAVKLLLYSLKILVREYL</sequence>
<evidence type="ECO:0000256" key="1">
    <source>
        <dbReference type="SAM" id="SignalP"/>
    </source>
</evidence>
<dbReference type="AlphaFoldDB" id="A0A9P3BGQ5"/>
<dbReference type="GeneID" id="67008480"/>
<evidence type="ECO:0000313" key="3">
    <source>
        <dbReference type="Proteomes" id="UP001043456"/>
    </source>
</evidence>
<dbReference type="OrthoDB" id="4347210at2759"/>
<accession>A0A9P3BGQ5</accession>
<reference evidence="2 3" key="1">
    <citation type="submission" date="2018-10" db="EMBL/GenBank/DDBJ databases">
        <title>Pan-genome distribution and transcriptional activeness of fungal secondary metabolism genes in Aspergillus section Fumigati.</title>
        <authorList>
            <person name="Takahashi H."/>
            <person name="Umemura M."/>
            <person name="Ninomiya A."/>
            <person name="Kusuya Y."/>
            <person name="Urayama S."/>
            <person name="Shimizu M."/>
            <person name="Watanabe A."/>
            <person name="Kamei K."/>
            <person name="Yaguchi T."/>
            <person name="Hagiwara D."/>
        </authorList>
    </citation>
    <scope>NUCLEOTIDE SEQUENCE [LARGE SCALE GENOMIC DNA]</scope>
    <source>
        <strain evidence="2 3">IFM 55266</strain>
    </source>
</reference>